<gene>
    <name evidence="5" type="ORF">Trichorick_00694</name>
</gene>
<evidence type="ECO:0000256" key="1">
    <source>
        <dbReference type="ARBA" id="ARBA00022676"/>
    </source>
</evidence>
<dbReference type="EMBL" id="CP112932">
    <property type="protein sequence ID" value="WPY00806.1"/>
    <property type="molecule type" value="Genomic_DNA"/>
</dbReference>
<keyword evidence="3" id="KW-1133">Transmembrane helix</keyword>
<dbReference type="Gene3D" id="3.90.550.10">
    <property type="entry name" value="Spore Coat Polysaccharide Biosynthesis Protein SpsA, Chain A"/>
    <property type="match status" value="1"/>
</dbReference>
<evidence type="ECO:0000313" key="5">
    <source>
        <dbReference type="EMBL" id="WPY00806.1"/>
    </source>
</evidence>
<protein>
    <submittedName>
        <fullName evidence="5">Glycosyltransferase family 2 protein</fullName>
    </submittedName>
</protein>
<evidence type="ECO:0000313" key="6">
    <source>
        <dbReference type="Proteomes" id="UP001326613"/>
    </source>
</evidence>
<keyword evidence="1" id="KW-0328">Glycosyltransferase</keyword>
<accession>A0ABZ0UTG8</accession>
<dbReference type="PANTHER" id="PTHR43630:SF2">
    <property type="entry name" value="GLYCOSYLTRANSFERASE"/>
    <property type="match status" value="1"/>
</dbReference>
<dbReference type="Proteomes" id="UP001326613">
    <property type="component" value="Chromosome"/>
</dbReference>
<evidence type="ECO:0000256" key="3">
    <source>
        <dbReference type="SAM" id="Phobius"/>
    </source>
</evidence>
<proteinExistence type="inferred from homology"/>
<keyword evidence="6" id="KW-1185">Reference proteome</keyword>
<name>A0ABZ0UTG8_9RICK</name>
<dbReference type="InterPro" id="IPR029044">
    <property type="entry name" value="Nucleotide-diphossugar_trans"/>
</dbReference>
<dbReference type="Pfam" id="PF00535">
    <property type="entry name" value="Glycos_transf_2"/>
    <property type="match status" value="1"/>
</dbReference>
<sequence>MVVSAKYHGACVAKISGFIIVKNEASRITNAINSIKKIVDEIIVIDSGSTDDTVRIAESLGAKVVFNEWPGYVKQKAFGEGLCKHQWILNIDADEELSVELQDEIAFIFSSNIQERYYAYQINFVILHRNDLKPRLFAPANKFIRIYNRAFCSFANTLKSTTHDAVLFNDGVSSSNMVYDLNAIAFHRSGTSITQLVDKANFYSTEQAKDMLLIGRNPAIIRIVFEMCFWFLKAFFIRRYFVFGFDGFVDSVIFAFARFIRLAKARELNRK</sequence>
<evidence type="ECO:0000259" key="4">
    <source>
        <dbReference type="Pfam" id="PF00535"/>
    </source>
</evidence>
<feature type="domain" description="Glycosyltransferase 2-like" evidence="4">
    <location>
        <begin position="18"/>
        <end position="156"/>
    </location>
</feature>
<keyword evidence="3" id="KW-0812">Transmembrane</keyword>
<comment type="similarity">
    <text evidence="2">Belongs to the glycosyltransferase 2 family. WaaE/KdtX subfamily.</text>
</comment>
<dbReference type="PANTHER" id="PTHR43630">
    <property type="entry name" value="POLY-BETA-1,6-N-ACETYL-D-GLUCOSAMINE SYNTHASE"/>
    <property type="match status" value="1"/>
</dbReference>
<dbReference type="InterPro" id="IPR001173">
    <property type="entry name" value="Glyco_trans_2-like"/>
</dbReference>
<dbReference type="CDD" id="cd02511">
    <property type="entry name" value="Beta4Glucosyltransferase"/>
    <property type="match status" value="1"/>
</dbReference>
<organism evidence="5 6">
    <name type="scientific">Candidatus Trichorickettsia mobilis</name>
    <dbReference type="NCBI Taxonomy" id="1346319"/>
    <lineage>
        <taxon>Bacteria</taxon>
        <taxon>Pseudomonadati</taxon>
        <taxon>Pseudomonadota</taxon>
        <taxon>Alphaproteobacteria</taxon>
        <taxon>Rickettsiales</taxon>
        <taxon>Rickettsiaceae</taxon>
        <taxon>Rickettsieae</taxon>
        <taxon>Candidatus Trichorickettsia</taxon>
    </lineage>
</organism>
<evidence type="ECO:0000256" key="2">
    <source>
        <dbReference type="ARBA" id="ARBA00038494"/>
    </source>
</evidence>
<keyword evidence="1" id="KW-0808">Transferase</keyword>
<dbReference type="SUPFAM" id="SSF53448">
    <property type="entry name" value="Nucleotide-diphospho-sugar transferases"/>
    <property type="match status" value="1"/>
</dbReference>
<reference evidence="5 6" key="1">
    <citation type="submission" date="2022-10" db="EMBL/GenBank/DDBJ databases">
        <title>Host association and intracellularity evolved multiple times independently in the Rickettsiales.</title>
        <authorList>
            <person name="Castelli M."/>
            <person name="Nardi T."/>
            <person name="Gammuto L."/>
            <person name="Bellinzona G."/>
            <person name="Sabaneyeva E."/>
            <person name="Potekhin A."/>
            <person name="Serra V."/>
            <person name="Petroni G."/>
            <person name="Sassera D."/>
        </authorList>
    </citation>
    <scope>NUCLEOTIDE SEQUENCE [LARGE SCALE GENOMIC DNA]</scope>
    <source>
        <strain evidence="5 6">Kr 154-4</strain>
    </source>
</reference>
<keyword evidence="3" id="KW-0472">Membrane</keyword>
<feature type="transmembrane region" description="Helical" evidence="3">
    <location>
        <begin position="242"/>
        <end position="260"/>
    </location>
</feature>